<evidence type="ECO:0000256" key="1">
    <source>
        <dbReference type="ARBA" id="ARBA00004571"/>
    </source>
</evidence>
<organism evidence="12 13">
    <name type="scientific">Aliiglaciecola lipolytica E3</name>
    <dbReference type="NCBI Taxonomy" id="1127673"/>
    <lineage>
        <taxon>Bacteria</taxon>
        <taxon>Pseudomonadati</taxon>
        <taxon>Pseudomonadota</taxon>
        <taxon>Gammaproteobacteria</taxon>
        <taxon>Alteromonadales</taxon>
        <taxon>Alteromonadaceae</taxon>
        <taxon>Aliiglaciecola</taxon>
    </lineage>
</organism>
<keyword evidence="12" id="KW-0675">Receptor</keyword>
<dbReference type="CDD" id="cd01347">
    <property type="entry name" value="ligand_gated_channel"/>
    <property type="match status" value="1"/>
</dbReference>
<feature type="domain" description="TonB-dependent receptor-like beta-barrel" evidence="10">
    <location>
        <begin position="344"/>
        <end position="855"/>
    </location>
</feature>
<evidence type="ECO:0000259" key="10">
    <source>
        <dbReference type="Pfam" id="PF00593"/>
    </source>
</evidence>
<dbReference type="Pfam" id="PF07715">
    <property type="entry name" value="Plug"/>
    <property type="match status" value="1"/>
</dbReference>
<keyword evidence="6 8" id="KW-0472">Membrane</keyword>
<keyword evidence="7 8" id="KW-0998">Cell outer membrane</keyword>
<evidence type="ECO:0000313" key="12">
    <source>
        <dbReference type="EMBL" id="GAC16867.1"/>
    </source>
</evidence>
<evidence type="ECO:0000256" key="2">
    <source>
        <dbReference type="ARBA" id="ARBA00022448"/>
    </source>
</evidence>
<keyword evidence="13" id="KW-1185">Reference proteome</keyword>
<feature type="domain" description="TonB-dependent receptor plug" evidence="11">
    <location>
        <begin position="51"/>
        <end position="166"/>
    </location>
</feature>
<protein>
    <submittedName>
        <fullName evidence="12">TonB-dependent receptor</fullName>
    </submittedName>
</protein>
<keyword evidence="3 8" id="KW-1134">Transmembrane beta strand</keyword>
<dbReference type="OrthoDB" id="176248at2"/>
<accession>K6YFF0</accession>
<name>K6YFF0_9ALTE</name>
<dbReference type="InterPro" id="IPR036942">
    <property type="entry name" value="Beta-barrel_TonB_sf"/>
</dbReference>
<keyword evidence="5 9" id="KW-0798">TonB box</keyword>
<dbReference type="InterPro" id="IPR039426">
    <property type="entry name" value="TonB-dep_rcpt-like"/>
</dbReference>
<dbReference type="Gene3D" id="2.170.130.10">
    <property type="entry name" value="TonB-dependent receptor, plug domain"/>
    <property type="match status" value="1"/>
</dbReference>
<keyword evidence="2 8" id="KW-0813">Transport</keyword>
<dbReference type="SUPFAM" id="SSF56935">
    <property type="entry name" value="Porins"/>
    <property type="match status" value="1"/>
</dbReference>
<keyword evidence="4 8" id="KW-0812">Transmembrane</keyword>
<dbReference type="AlphaFoldDB" id="K6YFF0"/>
<dbReference type="Gene3D" id="2.40.170.20">
    <property type="entry name" value="TonB-dependent receptor, beta-barrel domain"/>
    <property type="match status" value="1"/>
</dbReference>
<dbReference type="eggNOG" id="COG4771">
    <property type="taxonomic scope" value="Bacteria"/>
</dbReference>
<comment type="similarity">
    <text evidence="8 9">Belongs to the TonB-dependent receptor family.</text>
</comment>
<reference evidence="12 13" key="1">
    <citation type="journal article" date="2017" name="Antonie Van Leeuwenhoek">
        <title>Rhizobium rhizosphaerae sp. nov., a novel species isolated from rice rhizosphere.</title>
        <authorList>
            <person name="Zhao J.J."/>
            <person name="Zhang J."/>
            <person name="Zhang R.J."/>
            <person name="Zhang C.W."/>
            <person name="Yin H.Q."/>
            <person name="Zhang X.X."/>
        </authorList>
    </citation>
    <scope>NUCLEOTIDE SEQUENCE [LARGE SCALE GENOMIC DNA]</scope>
    <source>
        <strain evidence="12 13">E3</strain>
    </source>
</reference>
<evidence type="ECO:0000256" key="5">
    <source>
        <dbReference type="ARBA" id="ARBA00023077"/>
    </source>
</evidence>
<evidence type="ECO:0000256" key="8">
    <source>
        <dbReference type="PROSITE-ProRule" id="PRU01360"/>
    </source>
</evidence>
<comment type="subcellular location">
    <subcellularLocation>
        <location evidence="1 8">Cell outer membrane</location>
        <topology evidence="1 8">Multi-pass membrane protein</topology>
    </subcellularLocation>
</comment>
<evidence type="ECO:0000313" key="13">
    <source>
        <dbReference type="Proteomes" id="UP000006334"/>
    </source>
</evidence>
<dbReference type="RefSeq" id="WP_008846669.1">
    <property type="nucleotide sequence ID" value="NZ_BAEN01000076.1"/>
</dbReference>
<evidence type="ECO:0000256" key="3">
    <source>
        <dbReference type="ARBA" id="ARBA00022452"/>
    </source>
</evidence>
<comment type="caution">
    <text evidence="12">The sequence shown here is derived from an EMBL/GenBank/DDBJ whole genome shotgun (WGS) entry which is preliminary data.</text>
</comment>
<dbReference type="InterPro" id="IPR037066">
    <property type="entry name" value="Plug_dom_sf"/>
</dbReference>
<evidence type="ECO:0000259" key="11">
    <source>
        <dbReference type="Pfam" id="PF07715"/>
    </source>
</evidence>
<evidence type="ECO:0000256" key="7">
    <source>
        <dbReference type="ARBA" id="ARBA00023237"/>
    </source>
</evidence>
<evidence type="ECO:0000256" key="6">
    <source>
        <dbReference type="ARBA" id="ARBA00023136"/>
    </source>
</evidence>
<dbReference type="STRING" id="1127673.GLIP_4256"/>
<evidence type="ECO:0000256" key="4">
    <source>
        <dbReference type="ARBA" id="ARBA00022692"/>
    </source>
</evidence>
<dbReference type="Proteomes" id="UP000006334">
    <property type="component" value="Unassembled WGS sequence"/>
</dbReference>
<dbReference type="Pfam" id="PF00593">
    <property type="entry name" value="TonB_dep_Rec_b-barrel"/>
    <property type="match status" value="1"/>
</dbReference>
<evidence type="ECO:0000256" key="9">
    <source>
        <dbReference type="RuleBase" id="RU003357"/>
    </source>
</evidence>
<proteinExistence type="inferred from homology"/>
<dbReference type="PROSITE" id="PS52016">
    <property type="entry name" value="TONB_DEPENDENT_REC_3"/>
    <property type="match status" value="1"/>
</dbReference>
<dbReference type="InterPro" id="IPR012910">
    <property type="entry name" value="Plug_dom"/>
</dbReference>
<dbReference type="InterPro" id="IPR000531">
    <property type="entry name" value="Beta-barrel_TonB"/>
</dbReference>
<sequence>MSNKILEPSHIITAMIAAGVVITPASVFAQEVSKVERIEITGSKIKRADIESASPVSIITAAEISMSGISNVENLLQEMSFSAGVAGNATNAYWTSGGYGTAQVNLRGLGIKRTLVLLNGRRVVGGGTGANSSVDLNMIPTSMIERIEVLKDGASAIYGADAVAGVVNIITKKEFDGAELSVKAGITDEKDGENQDVSLTLGGNFDRGNAVLSVNYSNTSAVRQSDRIECSKFGTEDGTFECFGSSTTEGGRALLSDGSQVQFNQNPDTANYGDDFGPYDSSIHSFKYIPYLNAVSPMERINISSFVNYELNDSLRLFTEAIYTKRKGEQIVTPRNGFAGITVAADFQYNPTGQDLEFQRRRNTELGAPFFFQETDTIRIVTGLTGFLKNGWEWDIAFNYGRNTGTDGWTFDIDPDRAAQTLNDSICTYDNSNGIPCGDWFGVNELTPEVIEYVKYRREGTGGNEMRTWTVNLNGDLVELPAGTMAFAVGAEKRSEKGWRDPDSTVLRNGLEDPISGSYDVSEAFIELSVPLLADMSLVKKLTAELAARYSDYSTVGAETTYKLGVTYEINDEIMIRGVQSTSFRAPVITELFGGTNGENLRTIDPCENATGVIATNCQAAGVPADFVQDGTTILTSVGGNPKLGAESADTTTIGIVWQPKFVEGLSTTLDYFNIEIQDAITSVNGSDMLKLCYQDPNGFSQFCDTFTRHPVTKQVSELNQRPVNAAVERVTGLDFNIEYQFKLLDLDARSSLDITRLLNHESTPFEGQPTIDKVGFITEDQGSYTEWRGNLSFSVMTENWTGSYSLRYIGGADDVNGGDFDPLGKSVDAITYSDIAASYRVTDGLLLSLGIDNIFDKKAPYLTSWNDANTDVMTYDLLGRRGFVRATYNF</sequence>
<dbReference type="PANTHER" id="PTHR47234:SF2">
    <property type="entry name" value="TONB-DEPENDENT RECEPTOR"/>
    <property type="match status" value="1"/>
</dbReference>
<gene>
    <name evidence="12" type="ORF">GLIP_4256</name>
</gene>
<dbReference type="EMBL" id="BAEN01000076">
    <property type="protein sequence ID" value="GAC16867.1"/>
    <property type="molecule type" value="Genomic_DNA"/>
</dbReference>
<dbReference type="PANTHER" id="PTHR47234">
    <property type="match status" value="1"/>
</dbReference>
<dbReference type="GO" id="GO:0009279">
    <property type="term" value="C:cell outer membrane"/>
    <property type="evidence" value="ECO:0007669"/>
    <property type="project" value="UniProtKB-SubCell"/>
</dbReference>